<name>A0A1H3BMX4_9RHOB</name>
<evidence type="ECO:0000313" key="3">
    <source>
        <dbReference type="Proteomes" id="UP000199441"/>
    </source>
</evidence>
<dbReference type="GO" id="GO:0051213">
    <property type="term" value="F:dioxygenase activity"/>
    <property type="evidence" value="ECO:0007669"/>
    <property type="project" value="UniProtKB-KW"/>
</dbReference>
<dbReference type="AlphaFoldDB" id="A0A1H3BMX4"/>
<dbReference type="InterPro" id="IPR029068">
    <property type="entry name" value="Glyas_Bleomycin-R_OHBP_Dase"/>
</dbReference>
<gene>
    <name evidence="2" type="ORF">SAMN04488001_3203</name>
</gene>
<dbReference type="Pfam" id="PF00903">
    <property type="entry name" value="Glyoxalase"/>
    <property type="match status" value="1"/>
</dbReference>
<dbReference type="Gene3D" id="3.10.180.10">
    <property type="entry name" value="2,3-Dihydroxybiphenyl 1,2-Dioxygenase, domain 1"/>
    <property type="match status" value="1"/>
</dbReference>
<evidence type="ECO:0000259" key="1">
    <source>
        <dbReference type="PROSITE" id="PS51819"/>
    </source>
</evidence>
<accession>A0A1H3BMX4</accession>
<dbReference type="InterPro" id="IPR037523">
    <property type="entry name" value="VOC_core"/>
</dbReference>
<keyword evidence="3" id="KW-1185">Reference proteome</keyword>
<evidence type="ECO:0000313" key="2">
    <source>
        <dbReference type="EMBL" id="SDX43135.1"/>
    </source>
</evidence>
<dbReference type="STRING" id="670155.SAMN04488001_3203"/>
<dbReference type="OrthoDB" id="9792626at2"/>
<protein>
    <submittedName>
        <fullName evidence="2">Catechol 2,3-dioxygenase</fullName>
    </submittedName>
</protein>
<proteinExistence type="predicted"/>
<keyword evidence="2" id="KW-0223">Dioxygenase</keyword>
<feature type="domain" description="VOC" evidence="1">
    <location>
        <begin position="13"/>
        <end position="129"/>
    </location>
</feature>
<organism evidence="2 3">
    <name type="scientific">Litoreibacter albidus</name>
    <dbReference type="NCBI Taxonomy" id="670155"/>
    <lineage>
        <taxon>Bacteria</taxon>
        <taxon>Pseudomonadati</taxon>
        <taxon>Pseudomonadota</taxon>
        <taxon>Alphaproteobacteria</taxon>
        <taxon>Rhodobacterales</taxon>
        <taxon>Roseobacteraceae</taxon>
        <taxon>Litoreibacter</taxon>
    </lineage>
</organism>
<dbReference type="CDD" id="cd06587">
    <property type="entry name" value="VOC"/>
    <property type="match status" value="1"/>
</dbReference>
<dbReference type="PROSITE" id="PS51819">
    <property type="entry name" value="VOC"/>
    <property type="match status" value="1"/>
</dbReference>
<reference evidence="3" key="1">
    <citation type="submission" date="2016-10" db="EMBL/GenBank/DDBJ databases">
        <authorList>
            <person name="Varghese N."/>
            <person name="Submissions S."/>
        </authorList>
    </citation>
    <scope>NUCLEOTIDE SEQUENCE [LARGE SCALE GENOMIC DNA]</scope>
    <source>
        <strain evidence="3">DSM 26922</strain>
    </source>
</reference>
<keyword evidence="2" id="KW-0560">Oxidoreductase</keyword>
<dbReference type="InterPro" id="IPR004360">
    <property type="entry name" value="Glyas_Fos-R_dOase_dom"/>
</dbReference>
<dbReference type="RefSeq" id="WP_089947925.1">
    <property type="nucleotide sequence ID" value="NZ_FNOI01000007.1"/>
</dbReference>
<dbReference type="SUPFAM" id="SSF54593">
    <property type="entry name" value="Glyoxalase/Bleomycin resistance protein/Dihydroxybiphenyl dioxygenase"/>
    <property type="match status" value="1"/>
</dbReference>
<sequence>MTAQTAQRPTDGIVLAITFQYYRDLPKAMTFYEDILGFDLAIDQGWSKIYRIDGQAHIGLVDEARGMQNWAEAKTVQICLRVPDVDAWHAWAAANDVDGLTAPRDSEELGIRAFVMNDPEGYQIEVQTAKPGH</sequence>
<dbReference type="Proteomes" id="UP000199441">
    <property type="component" value="Unassembled WGS sequence"/>
</dbReference>
<dbReference type="EMBL" id="FNOI01000007">
    <property type="protein sequence ID" value="SDX43135.1"/>
    <property type="molecule type" value="Genomic_DNA"/>
</dbReference>